<dbReference type="PANTHER" id="PTHR12346:SF0">
    <property type="entry name" value="SIN3A, ISOFORM G"/>
    <property type="match status" value="1"/>
</dbReference>
<evidence type="ECO:0000313" key="5">
    <source>
        <dbReference type="EMBL" id="KAG0327919.1"/>
    </source>
</evidence>
<dbReference type="GO" id="GO:0000122">
    <property type="term" value="P:negative regulation of transcription by RNA polymerase II"/>
    <property type="evidence" value="ECO:0007669"/>
    <property type="project" value="TreeGrafter"/>
</dbReference>
<dbReference type="PROSITE" id="PS51477">
    <property type="entry name" value="PAH"/>
    <property type="match status" value="2"/>
</dbReference>
<dbReference type="SUPFAM" id="SSF47762">
    <property type="entry name" value="PAH2 domain"/>
    <property type="match status" value="2"/>
</dbReference>
<dbReference type="InterPro" id="IPR003822">
    <property type="entry name" value="PAH"/>
</dbReference>
<dbReference type="GO" id="GO:0000118">
    <property type="term" value="C:histone deacetylase complex"/>
    <property type="evidence" value="ECO:0007669"/>
    <property type="project" value="TreeGrafter"/>
</dbReference>
<keyword evidence="3 4" id="KW-0539">Nucleus</keyword>
<protein>
    <submittedName>
        <fullName evidence="5">Transcriptional regulatory protein sin3</fullName>
    </submittedName>
</protein>
<dbReference type="Pfam" id="PF02671">
    <property type="entry name" value="PAH"/>
    <property type="match status" value="1"/>
</dbReference>
<evidence type="ECO:0000313" key="6">
    <source>
        <dbReference type="Proteomes" id="UP000738325"/>
    </source>
</evidence>
<dbReference type="InterPro" id="IPR039774">
    <property type="entry name" value="Sin3-like"/>
</dbReference>
<evidence type="ECO:0000256" key="3">
    <source>
        <dbReference type="ARBA" id="ARBA00023242"/>
    </source>
</evidence>
<evidence type="ECO:0000256" key="1">
    <source>
        <dbReference type="ARBA" id="ARBA00004123"/>
    </source>
</evidence>
<comment type="caution">
    <text evidence="5">The sequence shown here is derived from an EMBL/GenBank/DDBJ whole genome shotgun (WGS) entry which is preliminary data.</text>
</comment>
<dbReference type="GO" id="GO:0000785">
    <property type="term" value="C:chromatin"/>
    <property type="evidence" value="ECO:0007669"/>
    <property type="project" value="TreeGrafter"/>
</dbReference>
<proteinExistence type="predicted"/>
<dbReference type="PANTHER" id="PTHR12346">
    <property type="entry name" value="SIN3B-RELATED"/>
    <property type="match status" value="1"/>
</dbReference>
<comment type="subcellular location">
    <subcellularLocation>
        <location evidence="1 4">Nucleus</location>
    </subcellularLocation>
</comment>
<dbReference type="GO" id="GO:0003714">
    <property type="term" value="F:transcription corepressor activity"/>
    <property type="evidence" value="ECO:0007669"/>
    <property type="project" value="InterPro"/>
</dbReference>
<keyword evidence="2" id="KW-0678">Repressor</keyword>
<dbReference type="AlphaFoldDB" id="A0A9P6UYM2"/>
<evidence type="ECO:0000256" key="4">
    <source>
        <dbReference type="PROSITE-ProRule" id="PRU00810"/>
    </source>
</evidence>
<reference evidence="5" key="1">
    <citation type="journal article" date="2020" name="Fungal Divers.">
        <title>Resolving the Mortierellaceae phylogeny through synthesis of multi-gene phylogenetics and phylogenomics.</title>
        <authorList>
            <person name="Vandepol N."/>
            <person name="Liber J."/>
            <person name="Desiro A."/>
            <person name="Na H."/>
            <person name="Kennedy M."/>
            <person name="Barry K."/>
            <person name="Grigoriev I.V."/>
            <person name="Miller A.N."/>
            <person name="O'Donnell K."/>
            <person name="Stajich J.E."/>
            <person name="Bonito G."/>
        </authorList>
    </citation>
    <scope>NUCLEOTIDE SEQUENCE</scope>
    <source>
        <strain evidence="5">REB-010B</strain>
    </source>
</reference>
<keyword evidence="6" id="KW-1185">Reference proteome</keyword>
<dbReference type="InterPro" id="IPR036600">
    <property type="entry name" value="PAH_sf"/>
</dbReference>
<dbReference type="EMBL" id="JAAAIP010000045">
    <property type="protein sequence ID" value="KAG0327919.1"/>
    <property type="molecule type" value="Genomic_DNA"/>
</dbReference>
<dbReference type="OrthoDB" id="10265969at2759"/>
<evidence type="ECO:0000256" key="2">
    <source>
        <dbReference type="ARBA" id="ARBA00022491"/>
    </source>
</evidence>
<gene>
    <name evidence="5" type="primary">SIN3_1</name>
    <name evidence="5" type="ORF">BGZ99_006591</name>
</gene>
<sequence>MNTPRDSTTDQDEPSSSALFAHSLAVAPLDTANTIHNISLALNNGHHQHHNSTGDLASDATHGDVADVLMADVTNAVQSSMAAMEQQAQVQQQQPGESRMAVAELLVSLAQHSQGDEGPSQDGEVAAFVNAATGIVPTERASPIYRNAVDYVGSVKKAYENNPKVYTEFLSALEQYHGLSLPIDQLVRTVMTLFQDQPDLLLGFKEFLPEAQGLLNQLVPPMMYSDYKTSTGKAAAATTTTANSSIIPGTLLATTSTTPTTSTTTTRAGQQQQGNINQILNNGHAAADFLSLIKELSQQEPDMYQHMITLLRKFQKDHSYSNRFHNFLPSVSANVGVTEPRVISKAPPEELVVSPDFIEAKDFVQTVKYEAKSDLSMYDRFIFALEKYQMNGWTIDQVYSEVSLIFWNHPMALAGFKQFISSVPPPSQP</sequence>
<dbReference type="Gene3D" id="1.20.1160.11">
    <property type="entry name" value="Paired amphipathic helix"/>
    <property type="match status" value="2"/>
</dbReference>
<organism evidence="5 6">
    <name type="scientific">Dissophora globulifera</name>
    <dbReference type="NCBI Taxonomy" id="979702"/>
    <lineage>
        <taxon>Eukaryota</taxon>
        <taxon>Fungi</taxon>
        <taxon>Fungi incertae sedis</taxon>
        <taxon>Mucoromycota</taxon>
        <taxon>Mortierellomycotina</taxon>
        <taxon>Mortierellomycetes</taxon>
        <taxon>Mortierellales</taxon>
        <taxon>Mortierellaceae</taxon>
        <taxon>Dissophora</taxon>
    </lineage>
</organism>
<dbReference type="Proteomes" id="UP000738325">
    <property type="component" value="Unassembled WGS sequence"/>
</dbReference>
<accession>A0A9P6UYM2</accession>
<name>A0A9P6UYM2_9FUNG</name>